<organism evidence="11 12">
    <name type="scientific">Catagonus wagneri</name>
    <name type="common">Chacoan peccary</name>
    <dbReference type="NCBI Taxonomy" id="51154"/>
    <lineage>
        <taxon>Eukaryota</taxon>
        <taxon>Metazoa</taxon>
        <taxon>Chordata</taxon>
        <taxon>Craniata</taxon>
        <taxon>Vertebrata</taxon>
        <taxon>Euteleostomi</taxon>
        <taxon>Mammalia</taxon>
        <taxon>Eutheria</taxon>
        <taxon>Laurasiatheria</taxon>
        <taxon>Artiodactyla</taxon>
        <taxon>Suina</taxon>
        <taxon>Tayassuidae</taxon>
        <taxon>Catagonus</taxon>
    </lineage>
</organism>
<dbReference type="Pfam" id="PF09764">
    <property type="entry name" value="Nt_Gln_amidase"/>
    <property type="match status" value="1"/>
</dbReference>
<keyword evidence="12" id="KW-1185">Reference proteome</keyword>
<evidence type="ECO:0000256" key="6">
    <source>
        <dbReference type="ARBA" id="ARBA00022801"/>
    </source>
</evidence>
<evidence type="ECO:0000256" key="5">
    <source>
        <dbReference type="ARBA" id="ARBA00021247"/>
    </source>
</evidence>
<evidence type="ECO:0000259" key="10">
    <source>
        <dbReference type="Pfam" id="PF09764"/>
    </source>
</evidence>
<dbReference type="PANTHER" id="PTHR13035:SF0">
    <property type="entry name" value="PROTEIN N-TERMINAL GLUTAMINE AMIDOHYDROLASE"/>
    <property type="match status" value="1"/>
</dbReference>
<feature type="region of interest" description="Disordered" evidence="9">
    <location>
        <begin position="1"/>
        <end position="20"/>
    </location>
</feature>
<name>A0A8C3WVX4_9CETA</name>
<feature type="region of interest" description="Disordered" evidence="9">
    <location>
        <begin position="100"/>
        <end position="120"/>
    </location>
</feature>
<evidence type="ECO:0000256" key="3">
    <source>
        <dbReference type="ARBA" id="ARBA00011245"/>
    </source>
</evidence>
<dbReference type="Ensembl" id="ENSCWAT00000020130.1">
    <property type="protein sequence ID" value="ENSCWAP00000018551.1"/>
    <property type="gene ID" value="ENSCWAG00000014262.1"/>
</dbReference>
<evidence type="ECO:0000256" key="8">
    <source>
        <dbReference type="RuleBase" id="RU367082"/>
    </source>
</evidence>
<protein>
    <recommendedName>
        <fullName evidence="5 8">Protein N-terminal glutamine amidohydrolase</fullName>
        <ecNumber evidence="4 8">3.5.1.122</ecNumber>
    </recommendedName>
    <alternativeName>
        <fullName evidence="8">Protein NH2-terminal glutamine deamidase</fullName>
    </alternativeName>
</protein>
<dbReference type="Proteomes" id="UP000694540">
    <property type="component" value="Unplaced"/>
</dbReference>
<dbReference type="PANTHER" id="PTHR13035">
    <property type="entry name" value="PROTEIN N-TERMINAL GLUTAMINE AMIDOHYDROLASE"/>
    <property type="match status" value="1"/>
</dbReference>
<comment type="function">
    <text evidence="1">Mediates the side-chain deamidation of N-terminal glutamine residues to glutamate, an important step in N-end rule pathway of protein degradation. Conversion of the resulting N-terminal glutamine to glutamate renders the protein susceptible to arginylation, polyubiquitination and degradation as specified by the N-end rule. Does not act on substrates with internal or C-terminal glutamine and does not act on non-glutamine residues in any position. Does not deaminate acetylated N-terminal glutamine. With the exception of proline, all tested second-position residues on substrate peptides do not greatly influence the activity. In contrast, a proline at position 2, virtually abolishes deamidation of N-terminal glutamine.</text>
</comment>
<evidence type="ECO:0000313" key="12">
    <source>
        <dbReference type="Proteomes" id="UP000694540"/>
    </source>
</evidence>
<dbReference type="Gene3D" id="3.10.620.10">
    <property type="entry name" value="Protein N-terminal glutamine amidohydrolase, alpha beta roll"/>
    <property type="match status" value="1"/>
</dbReference>
<evidence type="ECO:0000256" key="7">
    <source>
        <dbReference type="ARBA" id="ARBA00048768"/>
    </source>
</evidence>
<dbReference type="EC" id="3.5.1.122" evidence="4 8"/>
<dbReference type="AlphaFoldDB" id="A0A8C3WVX4"/>
<dbReference type="GO" id="GO:0008418">
    <property type="term" value="F:protein-N-terminal asparagine amidohydrolase activity"/>
    <property type="evidence" value="ECO:0007669"/>
    <property type="project" value="UniProtKB-UniRule"/>
</dbReference>
<accession>A0A8C3WVX4</accession>
<sequence length="120" mass="14049">MEGGLIQEKRRTGSENPPQDTCIHNSCYCEEHIWKLSEYIKNHDQRPLKECYAAFIFNERKMTAIWKQQARPGDGPVIWDYHWEVQRGVPHPIPALRLEVPKEPEQYGPQGRTGRRLPAI</sequence>
<dbReference type="GO" id="GO:0070773">
    <property type="term" value="F:protein-N-terminal glutamine amidohydrolase activity"/>
    <property type="evidence" value="ECO:0007669"/>
    <property type="project" value="UniProtKB-UniRule"/>
</dbReference>
<comment type="catalytic activity">
    <reaction evidence="7 8">
        <text>N-terminal L-glutaminyl-[protein] + H2O = N-terminal L-glutamyl-[protein] + NH4(+)</text>
        <dbReference type="Rhea" id="RHEA:50680"/>
        <dbReference type="Rhea" id="RHEA-COMP:12668"/>
        <dbReference type="Rhea" id="RHEA-COMP:12777"/>
        <dbReference type="ChEBI" id="CHEBI:15377"/>
        <dbReference type="ChEBI" id="CHEBI:28938"/>
        <dbReference type="ChEBI" id="CHEBI:64721"/>
        <dbReference type="ChEBI" id="CHEBI:64722"/>
        <dbReference type="EC" id="3.5.1.122"/>
    </reaction>
</comment>
<dbReference type="GeneTree" id="ENSGT00390000014398"/>
<comment type="similarity">
    <text evidence="2 8">Belongs to the NTAQ1 family.</text>
</comment>
<dbReference type="GO" id="GO:0005634">
    <property type="term" value="C:nucleus"/>
    <property type="evidence" value="ECO:0007669"/>
    <property type="project" value="TreeGrafter"/>
</dbReference>
<evidence type="ECO:0000256" key="1">
    <source>
        <dbReference type="ARBA" id="ARBA00002022"/>
    </source>
</evidence>
<reference evidence="11" key="1">
    <citation type="submission" date="2025-08" db="UniProtKB">
        <authorList>
            <consortium name="Ensembl"/>
        </authorList>
    </citation>
    <scope>IDENTIFICATION</scope>
</reference>
<evidence type="ECO:0000256" key="9">
    <source>
        <dbReference type="SAM" id="MobiDB-lite"/>
    </source>
</evidence>
<evidence type="ECO:0000256" key="2">
    <source>
        <dbReference type="ARBA" id="ARBA00008985"/>
    </source>
</evidence>
<dbReference type="InterPro" id="IPR037132">
    <property type="entry name" value="N_Gln_amidohydro_ab_roll_sf"/>
</dbReference>
<keyword evidence="6 8" id="KW-0378">Hydrolase</keyword>
<dbReference type="InterPro" id="IPR039733">
    <property type="entry name" value="NTAQ1"/>
</dbReference>
<evidence type="ECO:0000256" key="4">
    <source>
        <dbReference type="ARBA" id="ARBA00012718"/>
    </source>
</evidence>
<reference evidence="11" key="2">
    <citation type="submission" date="2025-09" db="UniProtKB">
        <authorList>
            <consortium name="Ensembl"/>
        </authorList>
    </citation>
    <scope>IDENTIFICATION</scope>
</reference>
<dbReference type="GO" id="GO:0005829">
    <property type="term" value="C:cytosol"/>
    <property type="evidence" value="ECO:0007669"/>
    <property type="project" value="TreeGrafter"/>
</dbReference>
<comment type="subunit">
    <text evidence="3 8">Monomer.</text>
</comment>
<proteinExistence type="inferred from homology"/>
<evidence type="ECO:0000313" key="11">
    <source>
        <dbReference type="Ensembl" id="ENSCWAP00000018551.1"/>
    </source>
</evidence>
<dbReference type="InterPro" id="IPR023128">
    <property type="entry name" value="Prot_N_Gln_amidohydro_ab_roll"/>
</dbReference>
<feature type="domain" description="Protein N-terminal glutamine amidohydrolase alpha beta roll" evidence="10">
    <location>
        <begin position="24"/>
        <end position="82"/>
    </location>
</feature>